<evidence type="ECO:0000259" key="10">
    <source>
        <dbReference type="Pfam" id="PF01769"/>
    </source>
</evidence>
<keyword evidence="4 9" id="KW-0812">Transmembrane</keyword>
<evidence type="ECO:0000256" key="6">
    <source>
        <dbReference type="ARBA" id="ARBA00022989"/>
    </source>
</evidence>
<dbReference type="InterPro" id="IPR036739">
    <property type="entry name" value="SLC41_membr_dom_sf"/>
</dbReference>
<keyword evidence="3" id="KW-0813">Transport</keyword>
<evidence type="ECO:0000256" key="8">
    <source>
        <dbReference type="ARBA" id="ARBA00023136"/>
    </source>
</evidence>
<gene>
    <name evidence="11" type="ORF">AKJ37_04755</name>
</gene>
<accession>A0A133UQY6</accession>
<evidence type="ECO:0000256" key="2">
    <source>
        <dbReference type="ARBA" id="ARBA00009749"/>
    </source>
</evidence>
<evidence type="ECO:0000256" key="1">
    <source>
        <dbReference type="ARBA" id="ARBA00004141"/>
    </source>
</evidence>
<dbReference type="Gene3D" id="1.10.357.20">
    <property type="entry name" value="SLC41 divalent cation transporters, integral membrane domain"/>
    <property type="match status" value="1"/>
</dbReference>
<dbReference type="EMBL" id="LHXR01000069">
    <property type="protein sequence ID" value="KXA96641.1"/>
    <property type="molecule type" value="Genomic_DNA"/>
</dbReference>
<evidence type="ECO:0000256" key="3">
    <source>
        <dbReference type="ARBA" id="ARBA00022448"/>
    </source>
</evidence>
<dbReference type="SUPFAM" id="SSF161093">
    <property type="entry name" value="MgtE membrane domain-like"/>
    <property type="match status" value="1"/>
</dbReference>
<reference evidence="11 12" key="1">
    <citation type="journal article" date="2016" name="Sci. Rep.">
        <title>Metabolic traits of an uncultured archaeal lineage -MSBL1- from brine pools of the Red Sea.</title>
        <authorList>
            <person name="Mwirichia R."/>
            <person name="Alam I."/>
            <person name="Rashid M."/>
            <person name="Vinu M."/>
            <person name="Ba-Alawi W."/>
            <person name="Anthony Kamau A."/>
            <person name="Kamanda Ngugi D."/>
            <person name="Goker M."/>
            <person name="Klenk H.P."/>
            <person name="Bajic V."/>
            <person name="Stingl U."/>
        </authorList>
    </citation>
    <scope>NUCLEOTIDE SEQUENCE [LARGE SCALE GENOMIC DNA]</scope>
    <source>
        <strain evidence="11">SCGC-AAA259I09</strain>
    </source>
</reference>
<dbReference type="AlphaFoldDB" id="A0A133UQY6"/>
<keyword evidence="12" id="KW-1185">Reference proteome</keyword>
<name>A0A133UQY6_9EURY</name>
<protein>
    <recommendedName>
        <fullName evidence="10">SLC41A/MgtE integral membrane domain-containing protein</fullName>
    </recommendedName>
</protein>
<dbReference type="InterPro" id="IPR006667">
    <property type="entry name" value="SLC41_membr_dom"/>
</dbReference>
<evidence type="ECO:0000256" key="7">
    <source>
        <dbReference type="ARBA" id="ARBA00023065"/>
    </source>
</evidence>
<sequence>MVRSQVSEIVRYALPVLLICAVIQIGGGSVLGGFKESFSLAGVLVMIPPLLALRGNIGGALASRLGTGLHQGMIDPEDVWGEEVKINVGASLFLTFFASILIGLLGFAVTVLSGLQPFSYPLLLYLVTIALTGGMLSSIGLVGLTVFIAIFSYRWGWDPDNVTSPLIASLGDFFTIVSIYIGVLVVNILAGL</sequence>
<evidence type="ECO:0000256" key="5">
    <source>
        <dbReference type="ARBA" id="ARBA00022842"/>
    </source>
</evidence>
<comment type="subcellular location">
    <subcellularLocation>
        <location evidence="1">Membrane</location>
        <topology evidence="1">Multi-pass membrane protein</topology>
    </subcellularLocation>
</comment>
<feature type="domain" description="SLC41A/MgtE integral membrane" evidence="10">
    <location>
        <begin position="47"/>
        <end position="179"/>
    </location>
</feature>
<evidence type="ECO:0000313" key="11">
    <source>
        <dbReference type="EMBL" id="KXA96641.1"/>
    </source>
</evidence>
<feature type="transmembrane region" description="Helical" evidence="9">
    <location>
        <begin position="12"/>
        <end position="34"/>
    </location>
</feature>
<dbReference type="InterPro" id="IPR045349">
    <property type="entry name" value="SLC41A1-3"/>
</dbReference>
<dbReference type="PANTHER" id="PTHR16228:SF7">
    <property type="entry name" value="SLC41A_MGTE INTEGRAL MEMBRANE DOMAIN-CONTAINING PROTEIN"/>
    <property type="match status" value="1"/>
</dbReference>
<dbReference type="GO" id="GO:0016020">
    <property type="term" value="C:membrane"/>
    <property type="evidence" value="ECO:0007669"/>
    <property type="project" value="UniProtKB-SubCell"/>
</dbReference>
<dbReference type="GO" id="GO:0008324">
    <property type="term" value="F:monoatomic cation transmembrane transporter activity"/>
    <property type="evidence" value="ECO:0007669"/>
    <property type="project" value="InterPro"/>
</dbReference>
<feature type="transmembrane region" description="Helical" evidence="9">
    <location>
        <begin position="173"/>
        <end position="190"/>
    </location>
</feature>
<keyword evidence="5" id="KW-0460">Magnesium</keyword>
<comment type="caution">
    <text evidence="11">The sequence shown here is derived from an EMBL/GenBank/DDBJ whole genome shotgun (WGS) entry which is preliminary data.</text>
</comment>
<dbReference type="Pfam" id="PF01769">
    <property type="entry name" value="MgtE"/>
    <property type="match status" value="1"/>
</dbReference>
<comment type="similarity">
    <text evidence="2">Belongs to the SLC41A transporter family.</text>
</comment>
<feature type="transmembrane region" description="Helical" evidence="9">
    <location>
        <begin position="122"/>
        <end position="153"/>
    </location>
</feature>
<proteinExistence type="inferred from homology"/>
<keyword evidence="8 9" id="KW-0472">Membrane</keyword>
<organism evidence="11 12">
    <name type="scientific">candidate division MSBL1 archaeon SCGC-AAA259I09</name>
    <dbReference type="NCBI Taxonomy" id="1698267"/>
    <lineage>
        <taxon>Archaea</taxon>
        <taxon>Methanobacteriati</taxon>
        <taxon>Methanobacteriota</taxon>
        <taxon>candidate division MSBL1</taxon>
    </lineage>
</organism>
<dbReference type="Proteomes" id="UP000070463">
    <property type="component" value="Unassembled WGS sequence"/>
</dbReference>
<feature type="transmembrane region" description="Helical" evidence="9">
    <location>
        <begin position="92"/>
        <end position="115"/>
    </location>
</feature>
<dbReference type="PANTHER" id="PTHR16228">
    <property type="entry name" value="DIVALENT CATION TRANSPORTER SOLUTE CARRIER FAMILY 41"/>
    <property type="match status" value="1"/>
</dbReference>
<keyword evidence="6 9" id="KW-1133">Transmembrane helix</keyword>
<evidence type="ECO:0000256" key="4">
    <source>
        <dbReference type="ARBA" id="ARBA00022692"/>
    </source>
</evidence>
<keyword evidence="7" id="KW-0406">Ion transport</keyword>
<evidence type="ECO:0000313" key="12">
    <source>
        <dbReference type="Proteomes" id="UP000070463"/>
    </source>
</evidence>
<evidence type="ECO:0000256" key="9">
    <source>
        <dbReference type="SAM" id="Phobius"/>
    </source>
</evidence>